<feature type="signal peptide" evidence="2">
    <location>
        <begin position="1"/>
        <end position="24"/>
    </location>
</feature>
<protein>
    <recommendedName>
        <fullName evidence="5">Protein quiver</fullName>
    </recommendedName>
</protein>
<keyword evidence="1" id="KW-0472">Membrane</keyword>
<dbReference type="AlphaFoldDB" id="A0A914ANI5"/>
<keyword evidence="1" id="KW-0812">Transmembrane</keyword>
<dbReference type="GeneID" id="119735433"/>
<evidence type="ECO:0000256" key="1">
    <source>
        <dbReference type="SAM" id="Phobius"/>
    </source>
</evidence>
<proteinExistence type="predicted"/>
<evidence type="ECO:0000256" key="2">
    <source>
        <dbReference type="SAM" id="SignalP"/>
    </source>
</evidence>
<evidence type="ECO:0000313" key="3">
    <source>
        <dbReference type="EnsemblMetazoa" id="XP_038065061.1"/>
    </source>
</evidence>
<reference evidence="3" key="1">
    <citation type="submission" date="2022-11" db="UniProtKB">
        <authorList>
            <consortium name="EnsemblMetazoa"/>
        </authorList>
    </citation>
    <scope>IDENTIFICATION</scope>
</reference>
<feature type="transmembrane region" description="Helical" evidence="1">
    <location>
        <begin position="169"/>
        <end position="190"/>
    </location>
</feature>
<organism evidence="3 4">
    <name type="scientific">Patiria miniata</name>
    <name type="common">Bat star</name>
    <name type="synonym">Asterina miniata</name>
    <dbReference type="NCBI Taxonomy" id="46514"/>
    <lineage>
        <taxon>Eukaryota</taxon>
        <taxon>Metazoa</taxon>
        <taxon>Echinodermata</taxon>
        <taxon>Eleutherozoa</taxon>
        <taxon>Asterozoa</taxon>
        <taxon>Asteroidea</taxon>
        <taxon>Valvatacea</taxon>
        <taxon>Valvatida</taxon>
        <taxon>Asterinidae</taxon>
        <taxon>Patiria</taxon>
    </lineage>
</organism>
<dbReference type="EnsemblMetazoa" id="XM_038209133.1">
    <property type="protein sequence ID" value="XP_038065061.1"/>
    <property type="gene ID" value="LOC119735433"/>
</dbReference>
<dbReference type="RefSeq" id="XP_038065061.1">
    <property type="nucleotide sequence ID" value="XM_038209133.1"/>
</dbReference>
<keyword evidence="4" id="KW-1185">Reference proteome</keyword>
<keyword evidence="2" id="KW-0732">Signal</keyword>
<dbReference type="Proteomes" id="UP000887568">
    <property type="component" value="Unplaced"/>
</dbReference>
<accession>A0A914ANI5</accession>
<dbReference type="OrthoDB" id="10355666at2759"/>
<feature type="chain" id="PRO_5038058357" description="Protein quiver" evidence="2">
    <location>
        <begin position="25"/>
        <end position="191"/>
    </location>
</feature>
<dbReference type="OMA" id="GVMTRPN"/>
<evidence type="ECO:0008006" key="5">
    <source>
        <dbReference type="Google" id="ProtNLM"/>
    </source>
</evidence>
<keyword evidence="1" id="KW-1133">Transmembrane helix</keyword>
<name>A0A914ANI5_PATMI</name>
<sequence length="191" mass="20750">MELSFTGMLFYGLILVSINYEVGAALSCYQCVDMEEMPDSTIDCDNPGDELLTVCDEGIAQCMLFEGVMTRPNGASQAGVARLCGPPPGAIPNTTIPENQCYCDQDAAHWLEVLIPIIAPDDLTVEGGFCFCNEDSCNRRNSTEDVCPHDDEHVHPTDGDGNATGHERALLWLIAMGVGFSWFSVGLFTIF</sequence>
<evidence type="ECO:0000313" key="4">
    <source>
        <dbReference type="Proteomes" id="UP000887568"/>
    </source>
</evidence>